<dbReference type="EMBL" id="UOEU01000958">
    <property type="protein sequence ID" value="VAW42799.1"/>
    <property type="molecule type" value="Genomic_DNA"/>
</dbReference>
<name>A0A3B0W0K9_9ZZZZ</name>
<reference evidence="1" key="1">
    <citation type="submission" date="2018-06" db="EMBL/GenBank/DDBJ databases">
        <authorList>
            <person name="Zhirakovskaya E."/>
        </authorList>
    </citation>
    <scope>NUCLEOTIDE SEQUENCE</scope>
</reference>
<dbReference type="AlphaFoldDB" id="A0A3B0W0K9"/>
<organism evidence="1">
    <name type="scientific">hydrothermal vent metagenome</name>
    <dbReference type="NCBI Taxonomy" id="652676"/>
    <lineage>
        <taxon>unclassified sequences</taxon>
        <taxon>metagenomes</taxon>
        <taxon>ecological metagenomes</taxon>
    </lineage>
</organism>
<gene>
    <name evidence="1" type="ORF">MNBD_CHLOROFLEXI01-2750</name>
</gene>
<sequence>MALYTNNLPAHVSKTWELVRQLNKQERLMLAKALLDSVVTPAMDEESDWHNLSLTAFAADWDNPDDAIYDNWREYYDV</sequence>
<accession>A0A3B0W0K9</accession>
<evidence type="ECO:0000313" key="1">
    <source>
        <dbReference type="EMBL" id="VAW42799.1"/>
    </source>
</evidence>
<protein>
    <submittedName>
        <fullName evidence="1">Uncharacterized protein</fullName>
    </submittedName>
</protein>
<proteinExistence type="predicted"/>